<accession>A0ABR3I086</accession>
<proteinExistence type="predicted"/>
<keyword evidence="2" id="KW-1185">Reference proteome</keyword>
<organism evidence="1 2">
    <name type="scientific">Loxostege sticticalis</name>
    <name type="common">Beet webworm moth</name>
    <dbReference type="NCBI Taxonomy" id="481309"/>
    <lineage>
        <taxon>Eukaryota</taxon>
        <taxon>Metazoa</taxon>
        <taxon>Ecdysozoa</taxon>
        <taxon>Arthropoda</taxon>
        <taxon>Hexapoda</taxon>
        <taxon>Insecta</taxon>
        <taxon>Pterygota</taxon>
        <taxon>Neoptera</taxon>
        <taxon>Endopterygota</taxon>
        <taxon>Lepidoptera</taxon>
        <taxon>Glossata</taxon>
        <taxon>Ditrysia</taxon>
        <taxon>Pyraloidea</taxon>
        <taxon>Crambidae</taxon>
        <taxon>Pyraustinae</taxon>
        <taxon>Loxostege</taxon>
    </lineage>
</organism>
<evidence type="ECO:0000313" key="2">
    <source>
        <dbReference type="Proteomes" id="UP001549920"/>
    </source>
</evidence>
<protein>
    <submittedName>
        <fullName evidence="1">Uncharacterized protein</fullName>
    </submittedName>
</protein>
<dbReference type="Proteomes" id="UP001549920">
    <property type="component" value="Unassembled WGS sequence"/>
</dbReference>
<gene>
    <name evidence="1" type="ORF">ABMA27_000767</name>
</gene>
<comment type="caution">
    <text evidence="1">The sequence shown here is derived from an EMBL/GenBank/DDBJ whole genome shotgun (WGS) entry which is preliminary data.</text>
</comment>
<reference evidence="1 2" key="1">
    <citation type="submission" date="2024-06" db="EMBL/GenBank/DDBJ databases">
        <title>A chromosome-level genome assembly of beet webworm, Loxostege sticticalis.</title>
        <authorList>
            <person name="Zhang Y."/>
        </authorList>
    </citation>
    <scope>NUCLEOTIDE SEQUENCE [LARGE SCALE GENOMIC DNA]</scope>
    <source>
        <strain evidence="1">AQ026</strain>
        <tissue evidence="1">Whole body</tissue>
    </source>
</reference>
<dbReference type="EMBL" id="JBEUOH010000010">
    <property type="protein sequence ID" value="KAL0882227.1"/>
    <property type="molecule type" value="Genomic_DNA"/>
</dbReference>
<name>A0ABR3I086_LOXSC</name>
<evidence type="ECO:0000313" key="1">
    <source>
        <dbReference type="EMBL" id="KAL0882227.1"/>
    </source>
</evidence>
<sequence>MNLMGYLITLVNLQSFDKHAGPVQDIAVKVASIETLVNDLKTAGVNLDGFRSTGYYRTGNVGQYLSHNLRDYIYKGEGDPKNEGVVLTLIFKDKLGDHPSADDETLSYFLHKNVGDADTERVKTYLDGRNYG</sequence>